<comment type="caution">
    <text evidence="2">The sequence shown here is derived from an EMBL/GenBank/DDBJ whole genome shotgun (WGS) entry which is preliminary data.</text>
</comment>
<protein>
    <submittedName>
        <fullName evidence="2">Uncharacterized protein</fullName>
    </submittedName>
</protein>
<feature type="region of interest" description="Disordered" evidence="1">
    <location>
        <begin position="65"/>
        <end position="86"/>
    </location>
</feature>
<dbReference type="Pfam" id="PF13551">
    <property type="entry name" value="HTH_29"/>
    <property type="match status" value="1"/>
</dbReference>
<organism evidence="2 3">
    <name type="scientific">Brachionus plicatilis</name>
    <name type="common">Marine rotifer</name>
    <name type="synonym">Brachionus muelleri</name>
    <dbReference type="NCBI Taxonomy" id="10195"/>
    <lineage>
        <taxon>Eukaryota</taxon>
        <taxon>Metazoa</taxon>
        <taxon>Spiralia</taxon>
        <taxon>Gnathifera</taxon>
        <taxon>Rotifera</taxon>
        <taxon>Eurotatoria</taxon>
        <taxon>Monogononta</taxon>
        <taxon>Pseudotrocha</taxon>
        <taxon>Ploima</taxon>
        <taxon>Brachionidae</taxon>
        <taxon>Brachionus</taxon>
    </lineage>
</organism>
<dbReference type="Proteomes" id="UP000276133">
    <property type="component" value="Unassembled WGS sequence"/>
</dbReference>
<evidence type="ECO:0000256" key="1">
    <source>
        <dbReference type="SAM" id="MobiDB-lite"/>
    </source>
</evidence>
<dbReference type="InterPro" id="IPR036388">
    <property type="entry name" value="WH-like_DNA-bd_sf"/>
</dbReference>
<evidence type="ECO:0000313" key="2">
    <source>
        <dbReference type="EMBL" id="RNA36036.1"/>
    </source>
</evidence>
<proteinExistence type="predicted"/>
<sequence length="119" mass="14033">MRMKQVLFNNLESVQKFRNSYNPKEKWVQKVSSPLKWQIVGLLKSGDKKQNEIANMLGESPKCVSSTKKRYQETGTVSDRSRSGRPRKLTFKDESYVFRGVKIKKKNLFLVQSFKKFYF</sequence>
<reference evidence="2 3" key="1">
    <citation type="journal article" date="2018" name="Sci. Rep.">
        <title>Genomic signatures of local adaptation to the degree of environmental predictability in rotifers.</title>
        <authorList>
            <person name="Franch-Gras L."/>
            <person name="Hahn C."/>
            <person name="Garcia-Roger E.M."/>
            <person name="Carmona M.J."/>
            <person name="Serra M."/>
            <person name="Gomez A."/>
        </authorList>
    </citation>
    <scope>NUCLEOTIDE SEQUENCE [LARGE SCALE GENOMIC DNA]</scope>
    <source>
        <strain evidence="2">HYR1</strain>
    </source>
</reference>
<accession>A0A3M7SJV8</accession>
<dbReference type="Gene3D" id="1.10.10.10">
    <property type="entry name" value="Winged helix-like DNA-binding domain superfamily/Winged helix DNA-binding domain"/>
    <property type="match status" value="1"/>
</dbReference>
<dbReference type="AlphaFoldDB" id="A0A3M7SJV8"/>
<keyword evidence="3" id="KW-1185">Reference proteome</keyword>
<evidence type="ECO:0000313" key="3">
    <source>
        <dbReference type="Proteomes" id="UP000276133"/>
    </source>
</evidence>
<gene>
    <name evidence="2" type="ORF">BpHYR1_009669</name>
</gene>
<dbReference type="EMBL" id="REGN01001248">
    <property type="protein sequence ID" value="RNA36036.1"/>
    <property type="molecule type" value="Genomic_DNA"/>
</dbReference>
<name>A0A3M7SJV8_BRAPC</name>
<dbReference type="SUPFAM" id="SSF46689">
    <property type="entry name" value="Homeodomain-like"/>
    <property type="match status" value="1"/>
</dbReference>
<dbReference type="InterPro" id="IPR009057">
    <property type="entry name" value="Homeodomain-like_sf"/>
</dbReference>